<evidence type="ECO:0000256" key="1">
    <source>
        <dbReference type="SAM" id="Phobius"/>
    </source>
</evidence>
<dbReference type="InterPro" id="IPR012373">
    <property type="entry name" value="Ferrdict_sens_TM"/>
</dbReference>
<reference evidence="4 5" key="1">
    <citation type="submission" date="2018-04" db="EMBL/GenBank/DDBJ databases">
        <title>Pedobacter chongqingensis sp. nov., isolated from a rottenly hemp rope.</title>
        <authorList>
            <person name="Cai Y."/>
        </authorList>
    </citation>
    <scope>NUCLEOTIDE SEQUENCE [LARGE SCALE GENOMIC DNA]</scope>
    <source>
        <strain evidence="4 5">FJ4-8</strain>
    </source>
</reference>
<dbReference type="PIRSF" id="PIRSF018266">
    <property type="entry name" value="FecR"/>
    <property type="match status" value="1"/>
</dbReference>
<dbReference type="EMBL" id="QEAS01000008">
    <property type="protein sequence ID" value="PWG80556.1"/>
    <property type="molecule type" value="Genomic_DNA"/>
</dbReference>
<dbReference type="InterPro" id="IPR032508">
    <property type="entry name" value="FecR_C"/>
</dbReference>
<dbReference type="InterPro" id="IPR006860">
    <property type="entry name" value="FecR"/>
</dbReference>
<name>A0A2U2PGN1_9SPHI</name>
<dbReference type="GO" id="GO:0016989">
    <property type="term" value="F:sigma factor antagonist activity"/>
    <property type="evidence" value="ECO:0007669"/>
    <property type="project" value="TreeGrafter"/>
</dbReference>
<sequence>MQPQELTLLIRKYLAGKATPEEHKLLEDWYQTHVAEEVEWDGEDEELLRLNLLRKIQAETHPHAASFNPTRIRRYRLAAAASFFVVFSFALYFFIKDARDAEGNIKKTVNVKTRNDISPGGNKAVLTLSDGSRIILEESEAGVLANQGNAVIMKKKDGQLIYDHHNQASGAGQMNEISTPRGGQYQVILSDGTKVWLNASSSLKFPATFTGSKRSIELTGEAYFEVQKDKKMPFYLKAGDMEVEVLGTHFNIMAYKDEDQSNTTLVEGLVMVKKGNGSRLMKPGEQAVVVKNTDRINLYKANIKKEMAWQRGYYIFERDDVESIMRKISRWYDVEIVYAPGFENTTFTGTVSRFKNLSDVLRVLESTEEVHFKLEGRRVTVMP</sequence>
<keyword evidence="1" id="KW-0812">Transmembrane</keyword>
<evidence type="ECO:0000313" key="4">
    <source>
        <dbReference type="EMBL" id="PWG80556.1"/>
    </source>
</evidence>
<dbReference type="Proteomes" id="UP000245647">
    <property type="component" value="Unassembled WGS sequence"/>
</dbReference>
<feature type="transmembrane region" description="Helical" evidence="1">
    <location>
        <begin position="77"/>
        <end position="95"/>
    </location>
</feature>
<dbReference type="OrthoDB" id="1099963at2"/>
<evidence type="ECO:0000259" key="2">
    <source>
        <dbReference type="Pfam" id="PF04773"/>
    </source>
</evidence>
<comment type="caution">
    <text evidence="4">The sequence shown here is derived from an EMBL/GenBank/DDBJ whole genome shotgun (WGS) entry which is preliminary data.</text>
</comment>
<evidence type="ECO:0000313" key="5">
    <source>
        <dbReference type="Proteomes" id="UP000245647"/>
    </source>
</evidence>
<feature type="domain" description="FecR protein" evidence="2">
    <location>
        <begin position="176"/>
        <end position="270"/>
    </location>
</feature>
<keyword evidence="1" id="KW-1133">Transmembrane helix</keyword>
<protein>
    <submittedName>
        <fullName evidence="4">Anti-sigma factor</fullName>
    </submittedName>
</protein>
<dbReference type="Pfam" id="PF16344">
    <property type="entry name" value="FecR_C"/>
    <property type="match status" value="1"/>
</dbReference>
<keyword evidence="1" id="KW-0472">Membrane</keyword>
<dbReference type="AlphaFoldDB" id="A0A2U2PGN1"/>
<keyword evidence="5" id="KW-1185">Reference proteome</keyword>
<accession>A0A2U2PGN1</accession>
<dbReference type="FunFam" id="2.60.120.1440:FF:000001">
    <property type="entry name" value="Putative anti-sigma factor"/>
    <property type="match status" value="1"/>
</dbReference>
<organism evidence="4 5">
    <name type="scientific">Pararcticibacter amylolyticus</name>
    <dbReference type="NCBI Taxonomy" id="2173175"/>
    <lineage>
        <taxon>Bacteria</taxon>
        <taxon>Pseudomonadati</taxon>
        <taxon>Bacteroidota</taxon>
        <taxon>Sphingobacteriia</taxon>
        <taxon>Sphingobacteriales</taxon>
        <taxon>Sphingobacteriaceae</taxon>
        <taxon>Pararcticibacter</taxon>
    </lineage>
</organism>
<dbReference type="Gene3D" id="2.60.120.1440">
    <property type="match status" value="1"/>
</dbReference>
<dbReference type="PANTHER" id="PTHR30273">
    <property type="entry name" value="PERIPLASMIC SIGNAL SENSOR AND SIGMA FACTOR ACTIVATOR FECR-RELATED"/>
    <property type="match status" value="1"/>
</dbReference>
<evidence type="ECO:0000259" key="3">
    <source>
        <dbReference type="Pfam" id="PF16344"/>
    </source>
</evidence>
<gene>
    <name evidence="4" type="ORF">DDR33_10995</name>
</gene>
<dbReference type="Gene3D" id="3.55.50.30">
    <property type="match status" value="1"/>
</dbReference>
<dbReference type="RefSeq" id="WP_109415843.1">
    <property type="nucleotide sequence ID" value="NZ_QEAS01000008.1"/>
</dbReference>
<proteinExistence type="predicted"/>
<dbReference type="Pfam" id="PF04773">
    <property type="entry name" value="FecR"/>
    <property type="match status" value="1"/>
</dbReference>
<dbReference type="PANTHER" id="PTHR30273:SF2">
    <property type="entry name" value="PROTEIN FECR"/>
    <property type="match status" value="1"/>
</dbReference>
<feature type="domain" description="Protein FecR C-terminal" evidence="3">
    <location>
        <begin position="313"/>
        <end position="381"/>
    </location>
</feature>